<name>A0A4Z0HS82_MYCPR</name>
<gene>
    <name evidence="4" type="ORF">EJD98_10930</name>
</gene>
<evidence type="ECO:0000259" key="3">
    <source>
        <dbReference type="Pfam" id="PF05532"/>
    </source>
</evidence>
<dbReference type="InterPro" id="IPR008462">
    <property type="entry name" value="CsbD"/>
</dbReference>
<feature type="region of interest" description="Disordered" evidence="2">
    <location>
        <begin position="33"/>
        <end position="57"/>
    </location>
</feature>
<dbReference type="AlphaFoldDB" id="A0A4Z0HS82"/>
<evidence type="ECO:0000313" key="4">
    <source>
        <dbReference type="EMBL" id="TGB43799.1"/>
    </source>
</evidence>
<accession>A0A4Z0HS82</accession>
<organism evidence="4 5">
    <name type="scientific">Mycolicibacterium peregrinum</name>
    <name type="common">Mycobacterium peregrinum</name>
    <dbReference type="NCBI Taxonomy" id="43304"/>
    <lineage>
        <taxon>Bacteria</taxon>
        <taxon>Bacillati</taxon>
        <taxon>Actinomycetota</taxon>
        <taxon>Actinomycetes</taxon>
        <taxon>Mycobacteriales</taxon>
        <taxon>Mycobacteriaceae</taxon>
        <taxon>Mycolicibacterium</taxon>
    </lineage>
</organism>
<protein>
    <submittedName>
        <fullName evidence="4">CsbD family protein</fullName>
    </submittedName>
</protein>
<dbReference type="RefSeq" id="WP_135360285.1">
    <property type="nucleotide sequence ID" value="NZ_RWJZ01000004.1"/>
</dbReference>
<dbReference type="EMBL" id="RWKA01000005">
    <property type="protein sequence ID" value="TGB43799.1"/>
    <property type="molecule type" value="Genomic_DNA"/>
</dbReference>
<sequence>MSFGSEVAHKAEAAVGSMKKAFGRATGNTRLRVEGRAGQFKGNTKQAGDKLKDAFKH</sequence>
<reference evidence="4 5" key="1">
    <citation type="submission" date="2018-12" db="EMBL/GenBank/DDBJ databases">
        <title>Draft genome sequences of Mycolicibacterium peregrinum isolated from a pig with lymphadenitis and from soil on the same Japanese pig farm.</title>
        <authorList>
            <person name="Komatsu T."/>
            <person name="Ohya K."/>
            <person name="Sawai K."/>
            <person name="Odoi J.O."/>
            <person name="Otsu K."/>
            <person name="Ota A."/>
            <person name="Ito T."/>
            <person name="Kawai M."/>
            <person name="Maruyama F."/>
        </authorList>
    </citation>
    <scope>NUCLEOTIDE SEQUENCE [LARGE SCALE GENOMIC DNA]</scope>
    <source>
        <strain evidence="4 5">138</strain>
    </source>
</reference>
<dbReference type="SUPFAM" id="SSF69047">
    <property type="entry name" value="Hypothetical protein YjbJ"/>
    <property type="match status" value="1"/>
</dbReference>
<comment type="similarity">
    <text evidence="1">Belongs to the UPF0337 (CsbD) family.</text>
</comment>
<evidence type="ECO:0000256" key="1">
    <source>
        <dbReference type="ARBA" id="ARBA00009129"/>
    </source>
</evidence>
<dbReference type="Proteomes" id="UP000297792">
    <property type="component" value="Unassembled WGS sequence"/>
</dbReference>
<comment type="caution">
    <text evidence="4">The sequence shown here is derived from an EMBL/GenBank/DDBJ whole genome shotgun (WGS) entry which is preliminary data.</text>
</comment>
<proteinExistence type="inferred from homology"/>
<keyword evidence="5" id="KW-1185">Reference proteome</keyword>
<feature type="domain" description="CsbD-like" evidence="3">
    <location>
        <begin position="7"/>
        <end position="57"/>
    </location>
</feature>
<evidence type="ECO:0000256" key="2">
    <source>
        <dbReference type="SAM" id="MobiDB-lite"/>
    </source>
</evidence>
<dbReference type="InterPro" id="IPR036629">
    <property type="entry name" value="YjbJ_sf"/>
</dbReference>
<feature type="compositionally biased region" description="Basic and acidic residues" evidence="2">
    <location>
        <begin position="47"/>
        <end position="57"/>
    </location>
</feature>
<dbReference type="Pfam" id="PF05532">
    <property type="entry name" value="CsbD"/>
    <property type="match status" value="1"/>
</dbReference>
<evidence type="ECO:0000313" key="5">
    <source>
        <dbReference type="Proteomes" id="UP000297792"/>
    </source>
</evidence>